<dbReference type="Proteomes" id="UP000002770">
    <property type="component" value="Unassembled WGS sequence"/>
</dbReference>
<evidence type="ECO:0000313" key="2">
    <source>
        <dbReference type="Proteomes" id="UP000002770"/>
    </source>
</evidence>
<proteinExistence type="predicted"/>
<gene>
    <name evidence="1" type="ORF">LDG_8147</name>
</gene>
<dbReference type="AlphaFoldDB" id="G9ES74"/>
<dbReference type="EMBL" id="JH413843">
    <property type="protein sequence ID" value="EHL29855.1"/>
    <property type="molecule type" value="Genomic_DNA"/>
</dbReference>
<dbReference type="eggNOG" id="COG5339">
    <property type="taxonomic scope" value="Bacteria"/>
</dbReference>
<name>G9ES74_9GAMM</name>
<dbReference type="InParanoid" id="G9ES74"/>
<accession>G9ES74</accession>
<evidence type="ECO:0000313" key="1">
    <source>
        <dbReference type="EMBL" id="EHL29855.1"/>
    </source>
</evidence>
<dbReference type="RefSeq" id="WP_006872030.1">
    <property type="nucleotide sequence ID" value="NZ_JH413843.1"/>
</dbReference>
<reference evidence="1 2" key="1">
    <citation type="journal article" date="2011" name="BMC Genomics">
        <title>Insight into cross-talk between intra-amoebal pathogens.</title>
        <authorList>
            <person name="Gimenez G."/>
            <person name="Bertelli C."/>
            <person name="Moliner C."/>
            <person name="Robert C."/>
            <person name="Raoult D."/>
            <person name="Fournier P.E."/>
            <person name="Greub G."/>
        </authorList>
    </citation>
    <scope>NUCLEOTIDE SEQUENCE [LARGE SCALE GENOMIC DNA]</scope>
    <source>
        <strain evidence="1 2">LLAP12</strain>
    </source>
</reference>
<organism evidence="1 2">
    <name type="scientific">Legionella drancourtii LLAP12</name>
    <dbReference type="NCBI Taxonomy" id="658187"/>
    <lineage>
        <taxon>Bacteria</taxon>
        <taxon>Pseudomonadati</taxon>
        <taxon>Pseudomonadota</taxon>
        <taxon>Gammaproteobacteria</taxon>
        <taxon>Legionellales</taxon>
        <taxon>Legionellaceae</taxon>
        <taxon>Legionella</taxon>
    </lineage>
</organism>
<sequence>MKKLAGLVIILAALVLGGYYGMGVLTEKTIRKNIEVIDQSNGLHAELEQYDRGLFSSEAKIKWQLHIPERVVTDANGQPQTVPAQDYTTEMPLTIHHGPIIYTNNHVRFGLGYAESVFPFPHQYDAQFDSTFTKESDKPQLDLSIFVNYFNQSTLDSKVPAFKLFAKDGNGRFEWLGMNATTTMSAEMKKVGGTINLDGIHIAKDDATVDLGKVSTDYDLHETLAGLYLGDANFNLPTLSIVVKGQKMFEIAELAMKSDSDIEQHLFNTNFTITVKSIFANAKNYGPGALVVALRNLDADVLAKINQQAAAMQNGTDAQRQQAVIALLPELPKLFSQGAEFEISRLSLVIPQGTIDGSLFVSLPKSDNVNPFDLMQKIHGKAKLQVPAAAVKELMQQSVMQQIAKQPDIQQTLVQQLQPTQSGSTQALSTDQVASMQADKQLSALQQTGLIVVHGTDYLVEVTLEQGKFTVNGKPFDSSMLKF</sequence>
<evidence type="ECO:0008006" key="3">
    <source>
        <dbReference type="Google" id="ProtNLM"/>
    </source>
</evidence>
<keyword evidence="2" id="KW-1185">Reference proteome</keyword>
<dbReference type="Pfam" id="PF06097">
    <property type="entry name" value="DUF945"/>
    <property type="match status" value="1"/>
</dbReference>
<protein>
    <recommendedName>
        <fullName evidence="3">Membrane protein YdgA-like protein</fullName>
    </recommendedName>
</protein>
<dbReference type="HOGENOM" id="CLU_043131_0_0_6"/>
<dbReference type="STRING" id="658187.LDG_8147"/>
<dbReference type="InterPro" id="IPR010352">
    <property type="entry name" value="DUF945"/>
</dbReference>
<dbReference type="OrthoDB" id="6222832at2"/>